<evidence type="ECO:0000256" key="1">
    <source>
        <dbReference type="ARBA" id="ARBA00006484"/>
    </source>
</evidence>
<evidence type="ECO:0000256" key="3">
    <source>
        <dbReference type="RuleBase" id="RU000363"/>
    </source>
</evidence>
<dbReference type="PRINTS" id="PR00081">
    <property type="entry name" value="GDHRDH"/>
</dbReference>
<dbReference type="PROSITE" id="PS00061">
    <property type="entry name" value="ADH_SHORT"/>
    <property type="match status" value="1"/>
</dbReference>
<evidence type="ECO:0000313" key="5">
    <source>
        <dbReference type="Proteomes" id="UP000223071"/>
    </source>
</evidence>
<name>A0A2A9HGD4_TEPT2</name>
<dbReference type="PRINTS" id="PR00080">
    <property type="entry name" value="SDRFAMILY"/>
</dbReference>
<evidence type="ECO:0008006" key="6">
    <source>
        <dbReference type="Google" id="ProtNLM"/>
    </source>
</evidence>
<dbReference type="InterPro" id="IPR020904">
    <property type="entry name" value="Sc_DH/Rdtase_CS"/>
</dbReference>
<dbReference type="GO" id="GO:0016616">
    <property type="term" value="F:oxidoreductase activity, acting on the CH-OH group of donors, NAD or NADP as acceptor"/>
    <property type="evidence" value="ECO:0007669"/>
    <property type="project" value="TreeGrafter"/>
</dbReference>
<accession>A0A2A9HGD4</accession>
<dbReference type="EMBL" id="PDJQ01000001">
    <property type="protein sequence ID" value="PFG73879.1"/>
    <property type="molecule type" value="Genomic_DNA"/>
</dbReference>
<gene>
    <name evidence="4" type="ORF">A9A59_1085</name>
</gene>
<dbReference type="InterPro" id="IPR002347">
    <property type="entry name" value="SDR_fam"/>
</dbReference>
<dbReference type="RefSeq" id="WP_133117519.1">
    <property type="nucleotide sequence ID" value="NZ_PDJQ01000001.1"/>
</dbReference>
<organism evidence="4 5">
    <name type="scientific">Tepidiforma thermophila (strain KCTC 52669 / CGMCC 1.13589 / G233)</name>
    <dbReference type="NCBI Taxonomy" id="2761530"/>
    <lineage>
        <taxon>Bacteria</taxon>
        <taxon>Bacillati</taxon>
        <taxon>Chloroflexota</taxon>
        <taxon>Tepidiformia</taxon>
        <taxon>Tepidiformales</taxon>
        <taxon>Tepidiformaceae</taxon>
        <taxon>Tepidiforma</taxon>
    </lineage>
</organism>
<proteinExistence type="inferred from homology"/>
<dbReference type="SUPFAM" id="SSF51735">
    <property type="entry name" value="NAD(P)-binding Rossmann-fold domains"/>
    <property type="match status" value="1"/>
</dbReference>
<dbReference type="GO" id="GO:0005737">
    <property type="term" value="C:cytoplasm"/>
    <property type="evidence" value="ECO:0007669"/>
    <property type="project" value="TreeGrafter"/>
</dbReference>
<reference evidence="4 5" key="1">
    <citation type="submission" date="2017-09" db="EMBL/GenBank/DDBJ databases">
        <title>Sequencing the genomes of two abundant thermophiles in Great Basin hot springs: Thermocrinis jamiesonii and novel Chloroflexi Thermoflexus hugenholtzii.</title>
        <authorList>
            <person name="Hedlund B."/>
        </authorList>
    </citation>
    <scope>NUCLEOTIDE SEQUENCE [LARGE SCALE GENOMIC DNA]</scope>
    <source>
        <strain evidence="4 5">G233</strain>
    </source>
</reference>
<evidence type="ECO:0000256" key="2">
    <source>
        <dbReference type="ARBA" id="ARBA00023002"/>
    </source>
</evidence>
<comment type="similarity">
    <text evidence="1 3">Belongs to the short-chain dehydrogenases/reductases (SDR) family.</text>
</comment>
<comment type="caution">
    <text evidence="4">The sequence shown here is derived from an EMBL/GenBank/DDBJ whole genome shotgun (WGS) entry which is preliminary data.</text>
</comment>
<dbReference type="Proteomes" id="UP000223071">
    <property type="component" value="Unassembled WGS sequence"/>
</dbReference>
<sequence length="251" mass="26517">MEIDGKVAVVTGGGSGIGRATVLELARRGARVIVADIDEAGARETADLAAKAGGMAIARRCDVTLTEDLAGAMACAYEHWGALDIVFNNAGIAGEDLFADDPGPWQRIIEINLIAVIDGTRIAVREMRRSGRGGVIINTASMGGLLPMPDSPVYAASKAGVVNFTRSLAYLAEQDRIRVNAICPTFTDTPLVRRAGDARVEEVAKLVGGILQPEDVAAGVIELIEDDSRAGAIMRVTVRGGRDYAREVRPY</sequence>
<dbReference type="FunFam" id="3.40.50.720:FF:000084">
    <property type="entry name" value="Short-chain dehydrogenase reductase"/>
    <property type="match status" value="1"/>
</dbReference>
<dbReference type="CDD" id="cd05323">
    <property type="entry name" value="ADH_SDR_c_like"/>
    <property type="match status" value="1"/>
</dbReference>
<evidence type="ECO:0000313" key="4">
    <source>
        <dbReference type="EMBL" id="PFG73879.1"/>
    </source>
</evidence>
<dbReference type="AlphaFoldDB" id="A0A2A9HGD4"/>
<dbReference type="PANTHER" id="PTHR44229">
    <property type="entry name" value="15-HYDROXYPROSTAGLANDIN DEHYDROGENASE [NAD(+)]"/>
    <property type="match status" value="1"/>
</dbReference>
<dbReference type="PANTHER" id="PTHR44229:SF4">
    <property type="entry name" value="15-HYDROXYPROSTAGLANDIN DEHYDROGENASE [NAD(+)]"/>
    <property type="match status" value="1"/>
</dbReference>
<dbReference type="Gene3D" id="3.40.50.720">
    <property type="entry name" value="NAD(P)-binding Rossmann-like Domain"/>
    <property type="match status" value="1"/>
</dbReference>
<dbReference type="Pfam" id="PF00106">
    <property type="entry name" value="adh_short"/>
    <property type="match status" value="1"/>
</dbReference>
<keyword evidence="5" id="KW-1185">Reference proteome</keyword>
<protein>
    <recommendedName>
        <fullName evidence="6">SDR family oxidoreductase</fullName>
    </recommendedName>
</protein>
<keyword evidence="2" id="KW-0560">Oxidoreductase</keyword>
<dbReference type="InterPro" id="IPR036291">
    <property type="entry name" value="NAD(P)-bd_dom_sf"/>
</dbReference>